<keyword evidence="2" id="KW-1133">Transmembrane helix</keyword>
<dbReference type="OMA" id="FGETGWV"/>
<feature type="transmembrane region" description="Helical" evidence="2">
    <location>
        <begin position="23"/>
        <end position="45"/>
    </location>
</feature>
<evidence type="ECO:0008006" key="5">
    <source>
        <dbReference type="Google" id="ProtNLM"/>
    </source>
</evidence>
<dbReference type="SUPFAM" id="SSF55486">
    <property type="entry name" value="Metalloproteases ('zincins'), catalytic domain"/>
    <property type="match status" value="1"/>
</dbReference>
<gene>
    <name evidence="3" type="ORF">THAOC_22091</name>
</gene>
<dbReference type="Gene3D" id="3.40.390.10">
    <property type="entry name" value="Collagenase (Catalytic Domain)"/>
    <property type="match status" value="1"/>
</dbReference>
<feature type="region of interest" description="Disordered" evidence="1">
    <location>
        <begin position="1"/>
        <end position="24"/>
    </location>
</feature>
<keyword evidence="2" id="KW-0472">Membrane</keyword>
<dbReference type="GO" id="GO:0008237">
    <property type="term" value="F:metallopeptidase activity"/>
    <property type="evidence" value="ECO:0007669"/>
    <property type="project" value="InterPro"/>
</dbReference>
<dbReference type="InterPro" id="IPR024079">
    <property type="entry name" value="MetalloPept_cat_dom_sf"/>
</dbReference>
<dbReference type="AlphaFoldDB" id="K0RZC5"/>
<accession>K0RZC5</accession>
<keyword evidence="4" id="KW-1185">Reference proteome</keyword>
<dbReference type="Proteomes" id="UP000266841">
    <property type="component" value="Unassembled WGS sequence"/>
</dbReference>
<evidence type="ECO:0000256" key="2">
    <source>
        <dbReference type="SAM" id="Phobius"/>
    </source>
</evidence>
<evidence type="ECO:0000313" key="4">
    <source>
        <dbReference type="Proteomes" id="UP000266841"/>
    </source>
</evidence>
<evidence type="ECO:0000313" key="3">
    <source>
        <dbReference type="EMBL" id="EJK57829.1"/>
    </source>
</evidence>
<feature type="compositionally biased region" description="Basic residues" evidence="1">
    <location>
        <begin position="1"/>
        <end position="17"/>
    </location>
</feature>
<dbReference type="OrthoDB" id="40254at2759"/>
<keyword evidence="2" id="KW-0812">Transmembrane</keyword>
<protein>
    <recommendedName>
        <fullName evidence="5">Peptidase M10 metallopeptidase domain-containing protein</fullName>
    </recommendedName>
</protein>
<organism evidence="3 4">
    <name type="scientific">Thalassiosira oceanica</name>
    <name type="common">Marine diatom</name>
    <dbReference type="NCBI Taxonomy" id="159749"/>
    <lineage>
        <taxon>Eukaryota</taxon>
        <taxon>Sar</taxon>
        <taxon>Stramenopiles</taxon>
        <taxon>Ochrophyta</taxon>
        <taxon>Bacillariophyta</taxon>
        <taxon>Coscinodiscophyceae</taxon>
        <taxon>Thalassiosirophycidae</taxon>
        <taxon>Thalassiosirales</taxon>
        <taxon>Thalassiosiraceae</taxon>
        <taxon>Thalassiosira</taxon>
    </lineage>
</organism>
<sequence>MAKQRQRSRSSSRRRKQQQQDKTTNRIMCGAGTIAILGIGGFLVWKYALGSPTNVEEFKDGVSDAGDYARRKWDELDLGNFTDVLDGLDGISFGDLFQEDPSYGDGETTSWDRKYVKPGNGGLHLTLQNALDETWQRPFELAVADWNESPALTLTTQRVAVDHTCTPVSGVMVVCNANFGETGWVGINENSILGGYIVESVSKMNEFYLRNANAAHRRFTMCHEIGHGLGLPHTDENPYNRNLGDCLDYTDDPEENLYPGEVNFDKVAELYLTRRFLRTKEDGTLVETTVRYVRDELKPEHMGLEL</sequence>
<reference evidence="3 4" key="1">
    <citation type="journal article" date="2012" name="Genome Biol.">
        <title>Genome and low-iron response of an oceanic diatom adapted to chronic iron limitation.</title>
        <authorList>
            <person name="Lommer M."/>
            <person name="Specht M."/>
            <person name="Roy A.S."/>
            <person name="Kraemer L."/>
            <person name="Andreson R."/>
            <person name="Gutowska M.A."/>
            <person name="Wolf J."/>
            <person name="Bergner S.V."/>
            <person name="Schilhabel M.B."/>
            <person name="Klostermeier U.C."/>
            <person name="Beiko R.G."/>
            <person name="Rosenstiel P."/>
            <person name="Hippler M."/>
            <person name="Laroche J."/>
        </authorList>
    </citation>
    <scope>NUCLEOTIDE SEQUENCE [LARGE SCALE GENOMIC DNA]</scope>
    <source>
        <strain evidence="3 4">CCMP1005</strain>
    </source>
</reference>
<evidence type="ECO:0000256" key="1">
    <source>
        <dbReference type="SAM" id="MobiDB-lite"/>
    </source>
</evidence>
<proteinExistence type="predicted"/>
<dbReference type="eggNOG" id="ENOG502SNJG">
    <property type="taxonomic scope" value="Eukaryota"/>
</dbReference>
<comment type="caution">
    <text evidence="3">The sequence shown here is derived from an EMBL/GenBank/DDBJ whole genome shotgun (WGS) entry which is preliminary data.</text>
</comment>
<name>K0RZC5_THAOC</name>
<dbReference type="EMBL" id="AGNL01026937">
    <property type="protein sequence ID" value="EJK57829.1"/>
    <property type="molecule type" value="Genomic_DNA"/>
</dbReference>